<dbReference type="EMBL" id="LAZR01004037">
    <property type="protein sequence ID" value="KKN12390.1"/>
    <property type="molecule type" value="Genomic_DNA"/>
</dbReference>
<name>A0A0F9MYJ3_9ZZZZ</name>
<reference evidence="1" key="1">
    <citation type="journal article" date="2015" name="Nature">
        <title>Complex archaea that bridge the gap between prokaryotes and eukaryotes.</title>
        <authorList>
            <person name="Spang A."/>
            <person name="Saw J.H."/>
            <person name="Jorgensen S.L."/>
            <person name="Zaremba-Niedzwiedzka K."/>
            <person name="Martijn J."/>
            <person name="Lind A.E."/>
            <person name="van Eijk R."/>
            <person name="Schleper C."/>
            <person name="Guy L."/>
            <person name="Ettema T.J."/>
        </authorList>
    </citation>
    <scope>NUCLEOTIDE SEQUENCE</scope>
</reference>
<sequence>MNVFHIGDPVLVVGGISPNHRRLVGHATTVTSELIEAKHVRTGKWWNVHMVEESQRIFAGARLCYRPQDLMPLGGSKELQKEETVRTLEVALAQYGFNKALQEALIER</sequence>
<comment type="caution">
    <text evidence="1">The sequence shown here is derived from an EMBL/GenBank/DDBJ whole genome shotgun (WGS) entry which is preliminary data.</text>
</comment>
<gene>
    <name evidence="1" type="ORF">LCGC14_1017010</name>
</gene>
<dbReference type="AlphaFoldDB" id="A0A0F9MYJ3"/>
<protein>
    <submittedName>
        <fullName evidence="1">Uncharacterized protein</fullName>
    </submittedName>
</protein>
<organism evidence="1">
    <name type="scientific">marine sediment metagenome</name>
    <dbReference type="NCBI Taxonomy" id="412755"/>
    <lineage>
        <taxon>unclassified sequences</taxon>
        <taxon>metagenomes</taxon>
        <taxon>ecological metagenomes</taxon>
    </lineage>
</organism>
<proteinExistence type="predicted"/>
<accession>A0A0F9MYJ3</accession>
<evidence type="ECO:0000313" key="1">
    <source>
        <dbReference type="EMBL" id="KKN12390.1"/>
    </source>
</evidence>